<gene>
    <name evidence="2" type="ORF">C1H66_08370</name>
</gene>
<dbReference type="AlphaFoldDB" id="A0A2N7TPH4"/>
<proteinExistence type="predicted"/>
<reference evidence="2 3" key="1">
    <citation type="submission" date="2018-01" db="EMBL/GenBank/DDBJ databases">
        <title>Halomonas endophytica sp. nov., isolated from storage liquid in the stems of Populus euphratica.</title>
        <authorList>
            <person name="Chen C."/>
        </authorList>
    </citation>
    <scope>NUCLEOTIDE SEQUENCE [LARGE SCALE GENOMIC DNA]</scope>
    <source>
        <strain evidence="2 3">DSM 26881</strain>
    </source>
</reference>
<protein>
    <submittedName>
        <fullName evidence="2">Uncharacterized protein</fullName>
    </submittedName>
</protein>
<dbReference type="EMBL" id="PNRE01000036">
    <property type="protein sequence ID" value="PMR70094.1"/>
    <property type="molecule type" value="Genomic_DNA"/>
</dbReference>
<dbReference type="Proteomes" id="UP000235346">
    <property type="component" value="Unassembled WGS sequence"/>
</dbReference>
<feature type="compositionally biased region" description="Basic and acidic residues" evidence="1">
    <location>
        <begin position="48"/>
        <end position="60"/>
    </location>
</feature>
<keyword evidence="3" id="KW-1185">Reference proteome</keyword>
<evidence type="ECO:0000313" key="2">
    <source>
        <dbReference type="EMBL" id="PMR70094.1"/>
    </source>
</evidence>
<organism evidence="2 3">
    <name type="scientific">Halomonas heilongjiangensis</name>
    <dbReference type="NCBI Taxonomy" id="1387883"/>
    <lineage>
        <taxon>Bacteria</taxon>
        <taxon>Pseudomonadati</taxon>
        <taxon>Pseudomonadota</taxon>
        <taxon>Gammaproteobacteria</taxon>
        <taxon>Oceanospirillales</taxon>
        <taxon>Halomonadaceae</taxon>
        <taxon>Halomonas</taxon>
    </lineage>
</organism>
<feature type="region of interest" description="Disordered" evidence="1">
    <location>
        <begin position="1"/>
        <end position="60"/>
    </location>
</feature>
<dbReference type="RefSeq" id="WP_102627434.1">
    <property type="nucleotide sequence ID" value="NZ_PDOH01000001.1"/>
</dbReference>
<sequence>MDRSQVKDSASEQKGKAKRVADGESAEHKRKSEKHGGKDGSVLADINDSPKKEENERFSD</sequence>
<evidence type="ECO:0000313" key="3">
    <source>
        <dbReference type="Proteomes" id="UP000235346"/>
    </source>
</evidence>
<name>A0A2N7TPH4_9GAMM</name>
<accession>A0A2N7TPH4</accession>
<feature type="compositionally biased region" description="Basic and acidic residues" evidence="1">
    <location>
        <begin position="1"/>
        <end position="27"/>
    </location>
</feature>
<evidence type="ECO:0000256" key="1">
    <source>
        <dbReference type="SAM" id="MobiDB-lite"/>
    </source>
</evidence>
<comment type="caution">
    <text evidence="2">The sequence shown here is derived from an EMBL/GenBank/DDBJ whole genome shotgun (WGS) entry which is preliminary data.</text>
</comment>